<dbReference type="AlphaFoldDB" id="A0A8K0WN87"/>
<keyword evidence="4" id="KW-1185">Reference proteome</keyword>
<evidence type="ECO:0000259" key="2">
    <source>
        <dbReference type="Pfam" id="PF24539"/>
    </source>
</evidence>
<gene>
    <name evidence="3" type="ORF">B0I35DRAFT_441252</name>
</gene>
<sequence>MSGTCCFCSVSLSASMNQLQPGERLPWEYEMRVVVNRSHGASAFVTGVGVFDWVSGRVLAHSDPSRSYTDSLDGLERHDPRQPSYGVHSACWDLLMVQIEASPHPVTDLRLLPQHFYNLLHSWPTSHWSQLDPRHDSGRASQAWEAESWDIRQSYFSDEPRVPCFAPCQQYCRPTPSDNYVQGMGSASDVFQYISEEVTVLILNNLSSLDVCNLRLASRAVAFIAAPDRLPQSFWRSRFNRDKDLGFLSIQVSNYPADWYSLYHALRSEMKDNGPHSRFLRNARRVWKNIQPFTDYLVPLLEQGPRFQQSLSDLPLTGYNLGLIARCHLLKAEASFLPWESKVCRLVGTDYVMFHHPVITRALGMEIRVSFMTFDCTEHICGLRLLTHAGTDNERETSRVGLIKPSTETVLKIVTSGHLVELKVAIAATGIIGMGFCFDEDPGTVHSAGTIQNLPQGAGCTTLRAQAGRKIEGLAVGFDACKFFAIQLIERSCGHLLIPQQGIKYGLAPLFYPAELPCGASLPPTFINDTVKDEHPSLFMNMCFGGLDGANLSALTRIAAYHDDYNGRLKAFAFFYEDASSTVFGKTDIVEHTGRHRICTEQIIAIDGPGGERIMGVQCERMKSYMGGPEALGAVTMLTNWERYLRFECRRGSYDASLWLIMTWGYPDPGATGIIAKANV</sequence>
<dbReference type="Proteomes" id="UP000813444">
    <property type="component" value="Unassembled WGS sequence"/>
</dbReference>
<dbReference type="InterPro" id="IPR036047">
    <property type="entry name" value="F-box-like_dom_sf"/>
</dbReference>
<feature type="region of interest" description="Disordered" evidence="1">
    <location>
        <begin position="63"/>
        <end position="82"/>
    </location>
</feature>
<dbReference type="EMBL" id="JAGPNK010000014">
    <property type="protein sequence ID" value="KAH7309026.1"/>
    <property type="molecule type" value="Genomic_DNA"/>
</dbReference>
<reference evidence="3" key="1">
    <citation type="journal article" date="2021" name="Nat. Commun.">
        <title>Genetic determinants of endophytism in the Arabidopsis root mycobiome.</title>
        <authorList>
            <person name="Mesny F."/>
            <person name="Miyauchi S."/>
            <person name="Thiergart T."/>
            <person name="Pickel B."/>
            <person name="Atanasova L."/>
            <person name="Karlsson M."/>
            <person name="Huettel B."/>
            <person name="Barry K.W."/>
            <person name="Haridas S."/>
            <person name="Chen C."/>
            <person name="Bauer D."/>
            <person name="Andreopoulos W."/>
            <person name="Pangilinan J."/>
            <person name="LaButti K."/>
            <person name="Riley R."/>
            <person name="Lipzen A."/>
            <person name="Clum A."/>
            <person name="Drula E."/>
            <person name="Henrissat B."/>
            <person name="Kohler A."/>
            <person name="Grigoriev I.V."/>
            <person name="Martin F.M."/>
            <person name="Hacquard S."/>
        </authorList>
    </citation>
    <scope>NUCLEOTIDE SEQUENCE</scope>
    <source>
        <strain evidence="3">MPI-CAGE-CH-0235</strain>
    </source>
</reference>
<name>A0A8K0WN87_9HYPO</name>
<evidence type="ECO:0000313" key="3">
    <source>
        <dbReference type="EMBL" id="KAH7309026.1"/>
    </source>
</evidence>
<dbReference type="SUPFAM" id="SSF81383">
    <property type="entry name" value="F-box domain"/>
    <property type="match status" value="1"/>
</dbReference>
<dbReference type="Pfam" id="PF24539">
    <property type="entry name" value="DUF7600"/>
    <property type="match status" value="1"/>
</dbReference>
<protein>
    <recommendedName>
        <fullName evidence="2">DUF7600 domain-containing protein</fullName>
    </recommendedName>
</protein>
<comment type="caution">
    <text evidence="3">The sequence shown here is derived from an EMBL/GenBank/DDBJ whole genome shotgun (WGS) entry which is preliminary data.</text>
</comment>
<feature type="domain" description="DUF7600" evidence="2">
    <location>
        <begin position="365"/>
        <end position="486"/>
    </location>
</feature>
<dbReference type="OrthoDB" id="5273847at2759"/>
<dbReference type="InterPro" id="IPR056021">
    <property type="entry name" value="DUF7600"/>
</dbReference>
<proteinExistence type="predicted"/>
<organism evidence="3 4">
    <name type="scientific">Stachybotrys elegans</name>
    <dbReference type="NCBI Taxonomy" id="80388"/>
    <lineage>
        <taxon>Eukaryota</taxon>
        <taxon>Fungi</taxon>
        <taxon>Dikarya</taxon>
        <taxon>Ascomycota</taxon>
        <taxon>Pezizomycotina</taxon>
        <taxon>Sordariomycetes</taxon>
        <taxon>Hypocreomycetidae</taxon>
        <taxon>Hypocreales</taxon>
        <taxon>Stachybotryaceae</taxon>
        <taxon>Stachybotrys</taxon>
    </lineage>
</organism>
<evidence type="ECO:0000256" key="1">
    <source>
        <dbReference type="SAM" id="MobiDB-lite"/>
    </source>
</evidence>
<evidence type="ECO:0000313" key="4">
    <source>
        <dbReference type="Proteomes" id="UP000813444"/>
    </source>
</evidence>
<accession>A0A8K0WN87</accession>